<evidence type="ECO:0000256" key="10">
    <source>
        <dbReference type="SAM" id="MobiDB-lite"/>
    </source>
</evidence>
<dbReference type="PANTHER" id="PTHR45677:SF8">
    <property type="entry name" value="CYSTEINE SULFINIC ACID DECARBOXYLASE"/>
    <property type="match status" value="1"/>
</dbReference>
<evidence type="ECO:0000256" key="9">
    <source>
        <dbReference type="ARBA" id="ARBA00024893"/>
    </source>
</evidence>
<dbReference type="SMART" id="SM00025">
    <property type="entry name" value="Pumilio"/>
    <property type="match status" value="6"/>
</dbReference>
<dbReference type="InterPro" id="IPR001313">
    <property type="entry name" value="Pumilio_RNA-bd_rpt"/>
</dbReference>
<comment type="function">
    <text evidence="9">RNA-binding nucleolar protein required for pre-rRNA processing. Involved in production of 18S rRNA and assembly of small ribosomal subunit.</text>
</comment>
<accession>A0ABR0JBR2</accession>
<sequence>MPREQKKRGRREEAKNNKRKRDETHRGPSKRYKVDEEHDEEAKDEIHVDGDAGDDFIGIGVESSSGLQTPADEDQFHGLLDPQEQEYYANVNSKIVANDFDSDEDRDFFIQAVYRETEGKELKVASSQACSRYLEKIIMLSNAEQLRLLFSKFLGNLTYLVRHRFGSHCCETLFLTAAKHVGEEPERGDKDGEEQLSMEQLFLQAAEELQPSMGFLLTDRFASHTVRVLFLILSGESLDDESTKTILASKKKEKLETPVATGKDTSQSKRRVPKSFRQALTNLIQSTVSSVDATYLRALATHPTGNPVLQLLLRLELTLSGKNQQAGEMSLFKKLLPDEDLEDDSESSKFIVGLLYDPVGSHLVEILVQSLSGKIFKKLYKNVLKPRLTNMVKNEIATYVAIKVLERLGKDDLSEAKDEISPEFFLLVSRRRLGLIKVLVERFTIRGVEVADLSAALGPGFGPLKATWLPKLLNFEPSKQPASSNDDSAAKPATSPHKTDVHGSLLAQAMLQNPKMCDEVQGSLLQVEIDTLVQMCQDSIASRVIQAALVPSQSNIQFRRQFVPRFYGHIDTLAQNASGSYVVDALWAATDGLHFMKESVANELARHASNIRESRSGRTVLKNWELDMYQRRPAEWRALAKGQDKARDEAPQDDARPERQKTGIELARERHVQKKTQGPRGKTPATSSNAIERVQTHCAYLLSCSTKSTTSMADHRPEKRAKYSSSTDGQTNGHTTKTVNGGSNGCTSGSGLPRATEVQHLLSSVLAQLIPFLQQADTELHAHEDHQPISKTALVETHPPSELRSILESDEILSLPEAGTGQAGSLKSLESILKYSVNTSSPGFLDKLYSAPLPPGIAADLILSVLNTNLHVYQVSPVLSLIETHVTKALAAKFGFTGPRAGGINVQGGSASNLTSIVIARNTLFPDTKRLGNNAGGLELVMFTSEHGHYSIEKAAQQCGFGSESVIAVPVNPVTGEMDAEALESLITREKERGKTPFFVNSTAGSTVLGSFDPFTAISQLARKHGLWMHIDGAWGGSFVFSDTLRKRSLEGCDLADSIAINPHKMLGVPVTCSFLLLKDLRNAHRANTLRAGYLFHDDFEEDGAEGGDKHNKDVNEATNGPSVIAKDEDGDEWAAPDDLADLTLQCGRRGDSLKLFLAWQYYGTSGYAAKIDNAYSVACYMADLVAQSPDLELVSTKPPPCLQVCFYYAPGGKAVHGGVGDAQSGDAERLGKRNSAVTSRITHSLIAKGFMIDFAPALGHQVEKGAFFRAVVNISTTRQTVERLVEEISEIGRTVVQK</sequence>
<evidence type="ECO:0000256" key="6">
    <source>
        <dbReference type="ARBA" id="ARBA00022793"/>
    </source>
</evidence>
<comment type="cofactor">
    <cofactor evidence="1">
        <name>pyridoxal 5'-phosphate</name>
        <dbReference type="ChEBI" id="CHEBI:597326"/>
    </cofactor>
</comment>
<comment type="similarity">
    <text evidence="2">Belongs to the group II decarboxylase family.</text>
</comment>
<feature type="compositionally biased region" description="Polar residues" evidence="10">
    <location>
        <begin position="723"/>
        <end position="739"/>
    </location>
</feature>
<dbReference type="InterPro" id="IPR002129">
    <property type="entry name" value="PyrdxlP-dep_de-COase"/>
</dbReference>
<feature type="region of interest" description="Disordered" evidence="10">
    <location>
        <begin position="478"/>
        <end position="498"/>
    </location>
</feature>
<keyword evidence="4" id="KW-0698">rRNA processing</keyword>
<keyword evidence="5" id="KW-0677">Repeat</keyword>
<organism evidence="11 12">
    <name type="scientific">Exophiala sideris</name>
    <dbReference type="NCBI Taxonomy" id="1016849"/>
    <lineage>
        <taxon>Eukaryota</taxon>
        <taxon>Fungi</taxon>
        <taxon>Dikarya</taxon>
        <taxon>Ascomycota</taxon>
        <taxon>Pezizomycotina</taxon>
        <taxon>Eurotiomycetes</taxon>
        <taxon>Chaetothyriomycetidae</taxon>
        <taxon>Chaetothyriales</taxon>
        <taxon>Herpotrichiellaceae</taxon>
        <taxon>Exophiala</taxon>
    </lineage>
</organism>
<feature type="compositionally biased region" description="Basic and acidic residues" evidence="10">
    <location>
        <begin position="1"/>
        <end position="50"/>
    </location>
</feature>
<feature type="region of interest" description="Disordered" evidence="10">
    <location>
        <begin position="1"/>
        <end position="55"/>
    </location>
</feature>
<feature type="region of interest" description="Disordered" evidence="10">
    <location>
        <begin position="708"/>
        <end position="751"/>
    </location>
</feature>
<dbReference type="InterPro" id="IPR016024">
    <property type="entry name" value="ARM-type_fold"/>
</dbReference>
<dbReference type="Proteomes" id="UP001345691">
    <property type="component" value="Unassembled WGS sequence"/>
</dbReference>
<dbReference type="Pfam" id="PF00282">
    <property type="entry name" value="Pyridoxal_deC"/>
    <property type="match status" value="2"/>
</dbReference>
<feature type="region of interest" description="Disordered" evidence="10">
    <location>
        <begin position="1106"/>
        <end position="1130"/>
    </location>
</feature>
<proteinExistence type="inferred from homology"/>
<name>A0ABR0JBR2_9EURO</name>
<evidence type="ECO:0000313" key="11">
    <source>
        <dbReference type="EMBL" id="KAK5060754.1"/>
    </source>
</evidence>
<dbReference type="Pfam" id="PF22493">
    <property type="entry name" value="PUF_NOP9"/>
    <property type="match status" value="1"/>
</dbReference>
<feature type="compositionally biased region" description="Basic and acidic residues" evidence="10">
    <location>
        <begin position="642"/>
        <end position="670"/>
    </location>
</feature>
<dbReference type="Gene3D" id="3.90.1150.170">
    <property type="match status" value="1"/>
</dbReference>
<dbReference type="PROSITE" id="PS00392">
    <property type="entry name" value="DDC_GAD_HDC_YDC"/>
    <property type="match status" value="1"/>
</dbReference>
<evidence type="ECO:0000256" key="1">
    <source>
        <dbReference type="ARBA" id="ARBA00001933"/>
    </source>
</evidence>
<keyword evidence="12" id="KW-1185">Reference proteome</keyword>
<feature type="region of interest" description="Disordered" evidence="10">
    <location>
        <begin position="639"/>
        <end position="690"/>
    </location>
</feature>
<keyword evidence="6" id="KW-0210">Decarboxylase</keyword>
<dbReference type="Gene3D" id="1.25.10.10">
    <property type="entry name" value="Leucine-rich Repeat Variant"/>
    <property type="match status" value="2"/>
</dbReference>
<gene>
    <name evidence="11" type="primary">NOP9</name>
    <name evidence="11" type="ORF">LTR69_005353</name>
</gene>
<evidence type="ECO:0000256" key="7">
    <source>
        <dbReference type="ARBA" id="ARBA00022898"/>
    </source>
</evidence>
<comment type="caution">
    <text evidence="11">The sequence shown here is derived from an EMBL/GenBank/DDBJ whole genome shotgun (WGS) entry which is preliminary data.</text>
</comment>
<evidence type="ECO:0000256" key="3">
    <source>
        <dbReference type="ARBA" id="ARBA00022517"/>
    </source>
</evidence>
<keyword evidence="7" id="KW-0663">Pyridoxal phosphate</keyword>
<dbReference type="Gene3D" id="3.40.640.10">
    <property type="entry name" value="Type I PLP-dependent aspartate aminotransferase-like (Major domain)"/>
    <property type="match status" value="1"/>
</dbReference>
<evidence type="ECO:0000313" key="12">
    <source>
        <dbReference type="Proteomes" id="UP001345691"/>
    </source>
</evidence>
<dbReference type="InterPro" id="IPR021115">
    <property type="entry name" value="Pyridoxal-P_BS"/>
</dbReference>
<keyword evidence="3" id="KW-0690">Ribosome biogenesis</keyword>
<evidence type="ECO:0000256" key="2">
    <source>
        <dbReference type="ARBA" id="ARBA00009533"/>
    </source>
</evidence>
<protein>
    <submittedName>
        <fullName evidence="11">Nucleolar protein 9</fullName>
    </submittedName>
</protein>
<dbReference type="InterPro" id="IPR011989">
    <property type="entry name" value="ARM-like"/>
</dbReference>
<dbReference type="PANTHER" id="PTHR45677">
    <property type="entry name" value="GLUTAMATE DECARBOXYLASE-RELATED"/>
    <property type="match status" value="1"/>
</dbReference>
<reference evidence="11 12" key="1">
    <citation type="submission" date="2023-08" db="EMBL/GenBank/DDBJ databases">
        <title>Black Yeasts Isolated from many extreme environments.</title>
        <authorList>
            <person name="Coleine C."/>
            <person name="Stajich J.E."/>
            <person name="Selbmann L."/>
        </authorList>
    </citation>
    <scope>NUCLEOTIDE SEQUENCE [LARGE SCALE GENOMIC DNA]</scope>
    <source>
        <strain evidence="11 12">CCFEE 6328</strain>
    </source>
</reference>
<dbReference type="InterPro" id="IPR015421">
    <property type="entry name" value="PyrdxlP-dep_Trfase_major"/>
</dbReference>
<dbReference type="SUPFAM" id="SSF53383">
    <property type="entry name" value="PLP-dependent transferases"/>
    <property type="match status" value="1"/>
</dbReference>
<dbReference type="InterPro" id="IPR015424">
    <property type="entry name" value="PyrdxlP-dep_Trfase"/>
</dbReference>
<evidence type="ECO:0000256" key="8">
    <source>
        <dbReference type="ARBA" id="ARBA00023239"/>
    </source>
</evidence>
<evidence type="ECO:0000256" key="5">
    <source>
        <dbReference type="ARBA" id="ARBA00022737"/>
    </source>
</evidence>
<dbReference type="EMBL" id="JAVRRF010000010">
    <property type="protein sequence ID" value="KAK5060754.1"/>
    <property type="molecule type" value="Genomic_DNA"/>
</dbReference>
<feature type="compositionally biased region" description="Basic and acidic residues" evidence="10">
    <location>
        <begin position="1107"/>
        <end position="1116"/>
    </location>
</feature>
<evidence type="ECO:0000256" key="4">
    <source>
        <dbReference type="ARBA" id="ARBA00022552"/>
    </source>
</evidence>
<dbReference type="SUPFAM" id="SSF48371">
    <property type="entry name" value="ARM repeat"/>
    <property type="match status" value="1"/>
</dbReference>
<keyword evidence="8" id="KW-0456">Lyase</keyword>